<organism evidence="1 2">
    <name type="scientific">Dendrobium thyrsiflorum</name>
    <name type="common">Pinecone-like raceme dendrobium</name>
    <name type="synonym">Orchid</name>
    <dbReference type="NCBI Taxonomy" id="117978"/>
    <lineage>
        <taxon>Eukaryota</taxon>
        <taxon>Viridiplantae</taxon>
        <taxon>Streptophyta</taxon>
        <taxon>Embryophyta</taxon>
        <taxon>Tracheophyta</taxon>
        <taxon>Spermatophyta</taxon>
        <taxon>Magnoliopsida</taxon>
        <taxon>Liliopsida</taxon>
        <taxon>Asparagales</taxon>
        <taxon>Orchidaceae</taxon>
        <taxon>Epidendroideae</taxon>
        <taxon>Malaxideae</taxon>
        <taxon>Dendrobiinae</taxon>
        <taxon>Dendrobium</taxon>
    </lineage>
</organism>
<dbReference type="AlphaFoldDB" id="A0ABD0V8E6"/>
<proteinExistence type="predicted"/>
<protein>
    <submittedName>
        <fullName evidence="1">Uncharacterized protein</fullName>
    </submittedName>
</protein>
<sequence length="94" mass="10657">MYGTSLQHQTLHHRGAIIDTIRVPNMEKGTKVLASESKFKGREAFTSNPFISARDSGIKFIWKILSHINKLHNQEWRCGPSSRYAAVGKPAIFF</sequence>
<comment type="caution">
    <text evidence="1">The sequence shown here is derived from an EMBL/GenBank/DDBJ whole genome shotgun (WGS) entry which is preliminary data.</text>
</comment>
<gene>
    <name evidence="1" type="ORF">M5K25_008354</name>
</gene>
<dbReference type="Proteomes" id="UP001552299">
    <property type="component" value="Unassembled WGS sequence"/>
</dbReference>
<reference evidence="1 2" key="1">
    <citation type="journal article" date="2024" name="Plant Biotechnol. J.">
        <title>Dendrobium thyrsiflorum genome and its molecular insights into genes involved in important horticultural traits.</title>
        <authorList>
            <person name="Chen B."/>
            <person name="Wang J.Y."/>
            <person name="Zheng P.J."/>
            <person name="Li K.L."/>
            <person name="Liang Y.M."/>
            <person name="Chen X.F."/>
            <person name="Zhang C."/>
            <person name="Zhao X."/>
            <person name="He X."/>
            <person name="Zhang G.Q."/>
            <person name="Liu Z.J."/>
            <person name="Xu Q."/>
        </authorList>
    </citation>
    <scope>NUCLEOTIDE SEQUENCE [LARGE SCALE GENOMIC DNA]</scope>
    <source>
        <strain evidence="1">GZMU011</strain>
    </source>
</reference>
<keyword evidence="2" id="KW-1185">Reference proteome</keyword>
<accession>A0ABD0V8E6</accession>
<evidence type="ECO:0000313" key="1">
    <source>
        <dbReference type="EMBL" id="KAL0921295.1"/>
    </source>
</evidence>
<name>A0ABD0V8E6_DENTH</name>
<evidence type="ECO:0000313" key="2">
    <source>
        <dbReference type="Proteomes" id="UP001552299"/>
    </source>
</evidence>
<dbReference type="EMBL" id="JANQDX010000007">
    <property type="protein sequence ID" value="KAL0921295.1"/>
    <property type="molecule type" value="Genomic_DNA"/>
</dbReference>